<name>A0A395HPY9_ASPHC</name>
<dbReference type="EMBL" id="KZ824303">
    <property type="protein sequence ID" value="RAL09559.1"/>
    <property type="molecule type" value="Genomic_DNA"/>
</dbReference>
<dbReference type="VEuPathDB" id="FungiDB:BO97DRAFT_167298"/>
<organism evidence="2 3">
    <name type="scientific">Aspergillus homomorphus (strain CBS 101889)</name>
    <dbReference type="NCBI Taxonomy" id="1450537"/>
    <lineage>
        <taxon>Eukaryota</taxon>
        <taxon>Fungi</taxon>
        <taxon>Dikarya</taxon>
        <taxon>Ascomycota</taxon>
        <taxon>Pezizomycotina</taxon>
        <taxon>Eurotiomycetes</taxon>
        <taxon>Eurotiomycetidae</taxon>
        <taxon>Eurotiales</taxon>
        <taxon>Aspergillaceae</taxon>
        <taxon>Aspergillus</taxon>
        <taxon>Aspergillus subgen. Circumdati</taxon>
    </lineage>
</organism>
<gene>
    <name evidence="2" type="ORF">BO97DRAFT_167298</name>
</gene>
<keyword evidence="3" id="KW-1185">Reference proteome</keyword>
<sequence length="149" mass="17402">MKPANWHHKRKHTKMATGFLILFLSREFSTSTQSFKGEEDQHPSVLPFYPAKYSFGDRARRGGEEDTGQSKLVLRVVRAQLRRRKVDGGSHNNKWERRKQTMTFSRIHQPPNTCLSLFSPHSLSLCLSLSHSHHNWLRSTQPQRPEIRN</sequence>
<feature type="chain" id="PRO_5017441565" description="Secreted protein" evidence="1">
    <location>
        <begin position="35"/>
        <end position="149"/>
    </location>
</feature>
<evidence type="ECO:0000313" key="3">
    <source>
        <dbReference type="Proteomes" id="UP000248961"/>
    </source>
</evidence>
<dbReference type="GeneID" id="37194559"/>
<proteinExistence type="predicted"/>
<protein>
    <recommendedName>
        <fullName evidence="4">Secreted protein</fullName>
    </recommendedName>
</protein>
<feature type="signal peptide" evidence="1">
    <location>
        <begin position="1"/>
        <end position="34"/>
    </location>
</feature>
<evidence type="ECO:0000313" key="2">
    <source>
        <dbReference type="EMBL" id="RAL09559.1"/>
    </source>
</evidence>
<evidence type="ECO:0008006" key="4">
    <source>
        <dbReference type="Google" id="ProtNLM"/>
    </source>
</evidence>
<reference evidence="2 3" key="1">
    <citation type="submission" date="2018-02" db="EMBL/GenBank/DDBJ databases">
        <title>The genomes of Aspergillus section Nigri reveals drivers in fungal speciation.</title>
        <authorList>
            <consortium name="DOE Joint Genome Institute"/>
            <person name="Vesth T.C."/>
            <person name="Nybo J."/>
            <person name="Theobald S."/>
            <person name="Brandl J."/>
            <person name="Frisvad J.C."/>
            <person name="Nielsen K.F."/>
            <person name="Lyhne E.K."/>
            <person name="Kogle M.E."/>
            <person name="Kuo A."/>
            <person name="Riley R."/>
            <person name="Clum A."/>
            <person name="Nolan M."/>
            <person name="Lipzen A."/>
            <person name="Salamov A."/>
            <person name="Henrissat B."/>
            <person name="Wiebenga A."/>
            <person name="De vries R.P."/>
            <person name="Grigoriev I.V."/>
            <person name="Mortensen U.H."/>
            <person name="Andersen M.R."/>
            <person name="Baker S.E."/>
        </authorList>
    </citation>
    <scope>NUCLEOTIDE SEQUENCE [LARGE SCALE GENOMIC DNA]</scope>
    <source>
        <strain evidence="2 3">CBS 101889</strain>
    </source>
</reference>
<dbReference type="RefSeq" id="XP_025548713.1">
    <property type="nucleotide sequence ID" value="XM_025690270.1"/>
</dbReference>
<evidence type="ECO:0000256" key="1">
    <source>
        <dbReference type="SAM" id="SignalP"/>
    </source>
</evidence>
<accession>A0A395HPY9</accession>
<keyword evidence="1" id="KW-0732">Signal</keyword>
<dbReference type="Proteomes" id="UP000248961">
    <property type="component" value="Unassembled WGS sequence"/>
</dbReference>
<dbReference type="AlphaFoldDB" id="A0A395HPY9"/>